<dbReference type="InterPro" id="IPR010710">
    <property type="entry name" value="DUF1289"/>
</dbReference>
<feature type="compositionally biased region" description="Basic and acidic residues" evidence="1">
    <location>
        <begin position="148"/>
        <end position="157"/>
    </location>
</feature>
<dbReference type="EMBL" id="FTOH01000001">
    <property type="protein sequence ID" value="SIS44757.1"/>
    <property type="molecule type" value="Genomic_DNA"/>
</dbReference>
<dbReference type="PANTHER" id="PTHR35175:SF1">
    <property type="entry name" value="OXIDOREDUCTASE"/>
    <property type="match status" value="1"/>
</dbReference>
<dbReference type="Proteomes" id="UP000185639">
    <property type="component" value="Unassembled WGS sequence"/>
</dbReference>
<evidence type="ECO:0000256" key="1">
    <source>
        <dbReference type="SAM" id="MobiDB-lite"/>
    </source>
</evidence>
<sequence>MLVLCDKTKTSLFMLDQGELFTIPNPCRGVCTSNNKGYCKGCLRSRKERFHWNEFTPFQQQLIINLCEKRRLKILAGPGEEVTEEETDISQLDLFLADTLSEKIAQEKPQKVQKAAEVIASESEEPPAESRALVAEPPPEPDPAPPRISKDDQFDLF</sequence>
<proteinExistence type="predicted"/>
<evidence type="ECO:0008006" key="4">
    <source>
        <dbReference type="Google" id="ProtNLM"/>
    </source>
</evidence>
<name>A0A1N7J668_9GAMM</name>
<dbReference type="STRING" id="484498.SAMN05421686_101396"/>
<organism evidence="2 3">
    <name type="scientific">Thalassolituus maritimus</name>
    <dbReference type="NCBI Taxonomy" id="484498"/>
    <lineage>
        <taxon>Bacteria</taxon>
        <taxon>Pseudomonadati</taxon>
        <taxon>Pseudomonadota</taxon>
        <taxon>Gammaproteobacteria</taxon>
        <taxon>Oceanospirillales</taxon>
        <taxon>Oceanospirillaceae</taxon>
        <taxon>Thalassolituus</taxon>
    </lineage>
</organism>
<dbReference type="AlphaFoldDB" id="A0A1N7J668"/>
<dbReference type="PANTHER" id="PTHR35175">
    <property type="entry name" value="DUF1289 DOMAIN-CONTAINING PROTEIN"/>
    <property type="match status" value="1"/>
</dbReference>
<dbReference type="Pfam" id="PF06945">
    <property type="entry name" value="DUF1289"/>
    <property type="match status" value="1"/>
</dbReference>
<protein>
    <recommendedName>
        <fullName evidence="4">DUF1289 domain-containing protein</fullName>
    </recommendedName>
</protein>
<evidence type="ECO:0000313" key="2">
    <source>
        <dbReference type="EMBL" id="SIS44757.1"/>
    </source>
</evidence>
<keyword evidence="3" id="KW-1185">Reference proteome</keyword>
<feature type="region of interest" description="Disordered" evidence="1">
    <location>
        <begin position="115"/>
        <end position="157"/>
    </location>
</feature>
<gene>
    <name evidence="2" type="ORF">SAMN05421686_101396</name>
</gene>
<evidence type="ECO:0000313" key="3">
    <source>
        <dbReference type="Proteomes" id="UP000185639"/>
    </source>
</evidence>
<reference evidence="3" key="1">
    <citation type="submission" date="2017-01" db="EMBL/GenBank/DDBJ databases">
        <authorList>
            <person name="Varghese N."/>
            <person name="Submissions S."/>
        </authorList>
    </citation>
    <scope>NUCLEOTIDE SEQUENCE [LARGE SCALE GENOMIC DNA]</scope>
    <source>
        <strain evidence="3">DSM 24913</strain>
    </source>
</reference>
<feature type="compositionally biased region" description="Pro residues" evidence="1">
    <location>
        <begin position="136"/>
        <end position="146"/>
    </location>
</feature>
<accession>A0A1N7J668</accession>